<feature type="region of interest" description="Disordered" evidence="1">
    <location>
        <begin position="1"/>
        <end position="59"/>
    </location>
</feature>
<comment type="caution">
    <text evidence="2">The sequence shown here is derived from an EMBL/GenBank/DDBJ whole genome shotgun (WGS) entry which is preliminary data.</text>
</comment>
<dbReference type="Proteomes" id="UP000541535">
    <property type="component" value="Unassembled WGS sequence"/>
</dbReference>
<feature type="compositionally biased region" description="Basic and acidic residues" evidence="1">
    <location>
        <begin position="44"/>
        <end position="59"/>
    </location>
</feature>
<gene>
    <name evidence="2" type="ORF">FHS03_004784</name>
</gene>
<evidence type="ECO:0000256" key="1">
    <source>
        <dbReference type="SAM" id="MobiDB-lite"/>
    </source>
</evidence>
<evidence type="ECO:0000313" key="2">
    <source>
        <dbReference type="EMBL" id="MBB3121692.1"/>
    </source>
</evidence>
<proteinExistence type="predicted"/>
<protein>
    <submittedName>
        <fullName evidence="2">Uncharacterized protein</fullName>
    </submittedName>
</protein>
<name>A0A7W5BEG2_9BURK</name>
<keyword evidence="3" id="KW-1185">Reference proteome</keyword>
<organism evidence="2 3">
    <name type="scientific">Pseudoduganella violacea</name>
    <dbReference type="NCBI Taxonomy" id="1715466"/>
    <lineage>
        <taxon>Bacteria</taxon>
        <taxon>Pseudomonadati</taxon>
        <taxon>Pseudomonadota</taxon>
        <taxon>Betaproteobacteria</taxon>
        <taxon>Burkholderiales</taxon>
        <taxon>Oxalobacteraceae</taxon>
        <taxon>Telluria group</taxon>
        <taxon>Pseudoduganella</taxon>
    </lineage>
</organism>
<reference evidence="2 3" key="1">
    <citation type="submission" date="2020-08" db="EMBL/GenBank/DDBJ databases">
        <title>Genomic Encyclopedia of Type Strains, Phase III (KMG-III): the genomes of soil and plant-associated and newly described type strains.</title>
        <authorList>
            <person name="Whitman W."/>
        </authorList>
    </citation>
    <scope>NUCLEOTIDE SEQUENCE [LARGE SCALE GENOMIC DNA]</scope>
    <source>
        <strain evidence="2 3">CECT 8897</strain>
    </source>
</reference>
<dbReference type="EMBL" id="JACHXD010000019">
    <property type="protein sequence ID" value="MBB3121692.1"/>
    <property type="molecule type" value="Genomic_DNA"/>
</dbReference>
<accession>A0A7W5BEG2</accession>
<evidence type="ECO:0000313" key="3">
    <source>
        <dbReference type="Proteomes" id="UP000541535"/>
    </source>
</evidence>
<dbReference type="AlphaFoldDB" id="A0A7W5BEG2"/>
<sequence>MLADMLDSPEDDSHGTDTGAESAQENHERAAAIVGEGMDTASADEERHAAREAEAMKRP</sequence>
<dbReference type="RefSeq" id="WP_371871769.1">
    <property type="nucleotide sequence ID" value="NZ_JACHXD010000019.1"/>
</dbReference>